<dbReference type="EC" id="2.1.1.164" evidence="1"/>
<evidence type="ECO:0000313" key="2">
    <source>
        <dbReference type="Proteomes" id="UP000317648"/>
    </source>
</evidence>
<gene>
    <name evidence="1" type="primary">rebM_1</name>
    <name evidence="1" type="ORF">Pla8534_26500</name>
</gene>
<evidence type="ECO:0000313" key="1">
    <source>
        <dbReference type="EMBL" id="QDU94842.1"/>
    </source>
</evidence>
<protein>
    <submittedName>
        <fullName evidence="1">Demethylrebeccamycin-D-glucose O-methyltransferase</fullName>
        <ecNumber evidence="1">2.1.1.164</ecNumber>
    </submittedName>
</protein>
<reference evidence="1 2" key="1">
    <citation type="submission" date="2019-02" db="EMBL/GenBank/DDBJ databases">
        <title>Deep-cultivation of Planctomycetes and their phenomic and genomic characterization uncovers novel biology.</title>
        <authorList>
            <person name="Wiegand S."/>
            <person name="Jogler M."/>
            <person name="Boedeker C."/>
            <person name="Pinto D."/>
            <person name="Vollmers J."/>
            <person name="Rivas-Marin E."/>
            <person name="Kohn T."/>
            <person name="Peeters S.H."/>
            <person name="Heuer A."/>
            <person name="Rast P."/>
            <person name="Oberbeckmann S."/>
            <person name="Bunk B."/>
            <person name="Jeske O."/>
            <person name="Meyerdierks A."/>
            <person name="Storesund J.E."/>
            <person name="Kallscheuer N."/>
            <person name="Luecker S."/>
            <person name="Lage O.M."/>
            <person name="Pohl T."/>
            <person name="Merkel B.J."/>
            <person name="Hornburger P."/>
            <person name="Mueller R.-W."/>
            <person name="Bruemmer F."/>
            <person name="Labrenz M."/>
            <person name="Spormann A.M."/>
            <person name="Op den Camp H."/>
            <person name="Overmann J."/>
            <person name="Amann R."/>
            <person name="Jetten M.S.M."/>
            <person name="Mascher T."/>
            <person name="Medema M.H."/>
            <person name="Devos D.P."/>
            <person name="Kaster A.-K."/>
            <person name="Ovreas L."/>
            <person name="Rohde M."/>
            <person name="Galperin M.Y."/>
            <person name="Jogler C."/>
        </authorList>
    </citation>
    <scope>NUCLEOTIDE SEQUENCE [LARGE SCALE GENOMIC DNA]</scope>
    <source>
        <strain evidence="1 2">Pla85_3_4</strain>
    </source>
</reference>
<dbReference type="Gene3D" id="3.40.50.150">
    <property type="entry name" value="Vaccinia Virus protein VP39"/>
    <property type="match status" value="1"/>
</dbReference>
<name>A0A518DSM4_9BACT</name>
<proteinExistence type="predicted"/>
<dbReference type="Proteomes" id="UP000317648">
    <property type="component" value="Chromosome"/>
</dbReference>
<dbReference type="PANTHER" id="PTHR44068">
    <property type="entry name" value="ZGC:194242"/>
    <property type="match status" value="1"/>
</dbReference>
<dbReference type="SUPFAM" id="SSF53335">
    <property type="entry name" value="S-adenosyl-L-methionine-dependent methyltransferases"/>
    <property type="match status" value="1"/>
</dbReference>
<dbReference type="KEGG" id="lcre:Pla8534_26500"/>
<dbReference type="GO" id="GO:0102082">
    <property type="term" value="F:demethylrebeccamycin--D-glucose O-methyltransferase activity"/>
    <property type="evidence" value="ECO:0007669"/>
    <property type="project" value="UniProtKB-EC"/>
</dbReference>
<accession>A0A518DSM4</accession>
<dbReference type="InterPro" id="IPR029063">
    <property type="entry name" value="SAM-dependent_MTases_sf"/>
</dbReference>
<dbReference type="GO" id="GO:0032259">
    <property type="term" value="P:methylation"/>
    <property type="evidence" value="ECO:0007669"/>
    <property type="project" value="UniProtKB-KW"/>
</dbReference>
<keyword evidence="2" id="KW-1185">Reference proteome</keyword>
<dbReference type="CDD" id="cd02440">
    <property type="entry name" value="AdoMet_MTases"/>
    <property type="match status" value="1"/>
</dbReference>
<sequence length="284" mass="31861">MITPNQPQTAAAVAQHYDDLDGYYRELWGEHVHHGYWKTGRETPDQAVLQLIDAVADAAQVGPGDRVCDVGCGYGGTARRLATQRGAQVVGLTISSAQHAFAVQQTPGDNPVYLLRNWLQNELADDSFDALVSIECLSHVEDKAAFFSEIRRVLQPGRKAALAVWLAKEDPRPWEVKRLLEPICREGRLTSLGSDSEYRELMAGAGLELVSFANLSREVRKTWRICAWRLAKGLASNRSYRQDLFQRRNRNWIFAVTLCRILTAFRTGSMQYGLYVVQKPPLAS</sequence>
<keyword evidence="1" id="KW-0808">Transferase</keyword>
<dbReference type="Pfam" id="PF02353">
    <property type="entry name" value="CMAS"/>
    <property type="match status" value="1"/>
</dbReference>
<dbReference type="RefSeq" id="WP_197443244.1">
    <property type="nucleotide sequence ID" value="NZ_CP036433.1"/>
</dbReference>
<keyword evidence="1" id="KW-0489">Methyltransferase</keyword>
<dbReference type="AlphaFoldDB" id="A0A518DSM4"/>
<dbReference type="InterPro" id="IPR050447">
    <property type="entry name" value="Erg6_SMT_methyltransf"/>
</dbReference>
<dbReference type="EMBL" id="CP036433">
    <property type="protein sequence ID" value="QDU94842.1"/>
    <property type="molecule type" value="Genomic_DNA"/>
</dbReference>
<dbReference type="PANTHER" id="PTHR44068:SF11">
    <property type="entry name" value="GERANYL DIPHOSPHATE 2-C-METHYLTRANSFERASE"/>
    <property type="match status" value="1"/>
</dbReference>
<organism evidence="1 2">
    <name type="scientific">Lignipirellula cremea</name>
    <dbReference type="NCBI Taxonomy" id="2528010"/>
    <lineage>
        <taxon>Bacteria</taxon>
        <taxon>Pseudomonadati</taxon>
        <taxon>Planctomycetota</taxon>
        <taxon>Planctomycetia</taxon>
        <taxon>Pirellulales</taxon>
        <taxon>Pirellulaceae</taxon>
        <taxon>Lignipirellula</taxon>
    </lineage>
</organism>